<dbReference type="AlphaFoldDB" id="A0A2L2TF07"/>
<evidence type="ECO:0000256" key="1">
    <source>
        <dbReference type="SAM" id="MobiDB-lite"/>
    </source>
</evidence>
<dbReference type="EMBL" id="LN649231">
    <property type="protein sequence ID" value="CEI68549.1"/>
    <property type="molecule type" value="Genomic_DNA"/>
</dbReference>
<accession>A0A2L2TF07</accession>
<evidence type="ECO:0000313" key="3">
    <source>
        <dbReference type="Proteomes" id="UP000245910"/>
    </source>
</evidence>
<reference evidence="3" key="1">
    <citation type="submission" date="2014-10" db="EMBL/GenBank/DDBJ databases">
        <authorList>
            <person name="King R."/>
        </authorList>
    </citation>
    <scope>NUCLEOTIDE SEQUENCE [LARGE SCALE GENOMIC DNA]</scope>
    <source>
        <strain evidence="3">A3/5</strain>
    </source>
</reference>
<protein>
    <submittedName>
        <fullName evidence="2">Uncharacterized protein</fullName>
    </submittedName>
</protein>
<organism evidence="2 3">
    <name type="scientific">Fusarium venenatum</name>
    <dbReference type="NCBI Taxonomy" id="56646"/>
    <lineage>
        <taxon>Eukaryota</taxon>
        <taxon>Fungi</taxon>
        <taxon>Dikarya</taxon>
        <taxon>Ascomycota</taxon>
        <taxon>Pezizomycotina</taxon>
        <taxon>Sordariomycetes</taxon>
        <taxon>Hypocreomycetidae</taxon>
        <taxon>Hypocreales</taxon>
        <taxon>Nectriaceae</taxon>
        <taxon>Fusarium</taxon>
    </lineage>
</organism>
<name>A0A2L2TF07_9HYPO</name>
<feature type="region of interest" description="Disordered" evidence="1">
    <location>
        <begin position="1"/>
        <end position="71"/>
    </location>
</feature>
<evidence type="ECO:0000313" key="2">
    <source>
        <dbReference type="EMBL" id="CEI68549.1"/>
    </source>
</evidence>
<sequence length="80" mass="9006">MLVVGGEVDVEREKRENGKENKEYKMLDWRKEGTATGPTAMEGRNEGEWEWGDGKGMETRQGQGDGDPGGVTQAWMLMWT</sequence>
<feature type="compositionally biased region" description="Basic and acidic residues" evidence="1">
    <location>
        <begin position="9"/>
        <end position="33"/>
    </location>
</feature>
<dbReference type="Proteomes" id="UP000245910">
    <property type="component" value="Chromosome III"/>
</dbReference>
<proteinExistence type="predicted"/>
<keyword evidence="3" id="KW-1185">Reference proteome</keyword>
<feature type="compositionally biased region" description="Basic and acidic residues" evidence="1">
    <location>
        <begin position="43"/>
        <end position="58"/>
    </location>
</feature>